<proteinExistence type="predicted"/>
<feature type="compositionally biased region" description="Low complexity" evidence="4">
    <location>
        <begin position="17"/>
        <end position="26"/>
    </location>
</feature>
<keyword evidence="5" id="KW-0812">Transmembrane</keyword>
<evidence type="ECO:0000256" key="4">
    <source>
        <dbReference type="SAM" id="MobiDB-lite"/>
    </source>
</evidence>
<name>A0AB39PTQ0_9ACTN</name>
<keyword evidence="1" id="KW-0677">Repeat</keyword>
<dbReference type="AlphaFoldDB" id="A0AB39PTQ0"/>
<gene>
    <name evidence="6" type="ORF">AB5J49_10200</name>
</gene>
<evidence type="ECO:0000256" key="1">
    <source>
        <dbReference type="ARBA" id="ARBA00022737"/>
    </source>
</evidence>
<feature type="compositionally biased region" description="Basic residues" evidence="4">
    <location>
        <begin position="61"/>
        <end position="71"/>
    </location>
</feature>
<dbReference type="InterPro" id="IPR011990">
    <property type="entry name" value="TPR-like_helical_dom_sf"/>
</dbReference>
<dbReference type="Gene3D" id="1.25.40.10">
    <property type="entry name" value="Tetratricopeptide repeat domain"/>
    <property type="match status" value="3"/>
</dbReference>
<dbReference type="EMBL" id="CP163439">
    <property type="protein sequence ID" value="XDQ33662.1"/>
    <property type="molecule type" value="Genomic_DNA"/>
</dbReference>
<sequence>MAPRTNDTAPENEENRATTGADAAAAGGEGDEGKAGTDAGEVGKGIGAELGTAGADERVAAVRRVRAARRRERQEPLQPVRRLRTRPVQGRSGGLGAAGPQGPGVEGAEPLEDGTGRSGGGEETPDQRIATVRRTAAAGRRRRALHLAGCTALLAIALTAGSIALGTAHDTTDRSVKAASAAVSPGLLADGDLDAGISSLQAHLRAQPRDFSSWSTLGLAYVEQARTKGDPSRYPQADQAFKRSLSLEPDNDQALAGRAALAAARHDFEDALKYADQALKVNPYSERALCTRVDALVELGRYADATKAADTADDRRPGIPVFTRYAYVRELRGDVRTAERVLEQALSSAVTPGDIAYVATQLGQLAWNQGDYDTALTHYARALAADENYVPALEGRARAQAASGDRTGALKNLKDVVSRYPLPGPLVELGELYEAAGDKVKADDQYALVDAWTALARANGVNADLDTALAAADHGDKASALRAARAEWDRRRTVHTADALAWALHVNGKDEEALPYTRRATATGYRNAAFRYHRGIIERATGHTEDARAHLQAALKLNPGFSPLGAREARTALKDLESAK</sequence>
<feature type="transmembrane region" description="Helical" evidence="5">
    <location>
        <begin position="144"/>
        <end position="165"/>
    </location>
</feature>
<feature type="repeat" description="TPR" evidence="3">
    <location>
        <begin position="252"/>
        <end position="285"/>
    </location>
</feature>
<keyword evidence="2 3" id="KW-0802">TPR repeat</keyword>
<dbReference type="PANTHER" id="PTHR44858:SF1">
    <property type="entry name" value="UDP-N-ACETYLGLUCOSAMINE--PEPTIDE N-ACETYLGLUCOSAMINYLTRANSFERASE SPINDLY-RELATED"/>
    <property type="match status" value="1"/>
</dbReference>
<feature type="compositionally biased region" description="Gly residues" evidence="4">
    <location>
        <begin position="91"/>
        <end position="105"/>
    </location>
</feature>
<feature type="repeat" description="TPR" evidence="3">
    <location>
        <begin position="218"/>
        <end position="251"/>
    </location>
</feature>
<organism evidence="6">
    <name type="scientific">Streptomyces sp. R28</name>
    <dbReference type="NCBI Taxonomy" id="3238628"/>
    <lineage>
        <taxon>Bacteria</taxon>
        <taxon>Bacillati</taxon>
        <taxon>Actinomycetota</taxon>
        <taxon>Actinomycetes</taxon>
        <taxon>Kitasatosporales</taxon>
        <taxon>Streptomycetaceae</taxon>
        <taxon>Streptomyces</taxon>
    </lineage>
</organism>
<dbReference type="SUPFAM" id="SSF48452">
    <property type="entry name" value="TPR-like"/>
    <property type="match status" value="1"/>
</dbReference>
<dbReference type="PROSITE" id="PS50005">
    <property type="entry name" value="TPR"/>
    <property type="match status" value="3"/>
</dbReference>
<dbReference type="InterPro" id="IPR050498">
    <property type="entry name" value="Ycf3"/>
</dbReference>
<dbReference type="SMART" id="SM00028">
    <property type="entry name" value="TPR"/>
    <property type="match status" value="5"/>
</dbReference>
<evidence type="ECO:0000256" key="2">
    <source>
        <dbReference type="ARBA" id="ARBA00022803"/>
    </source>
</evidence>
<keyword evidence="5" id="KW-0472">Membrane</keyword>
<protein>
    <submittedName>
        <fullName evidence="6">Tetratricopeptide repeat protein</fullName>
    </submittedName>
</protein>
<feature type="region of interest" description="Disordered" evidence="4">
    <location>
        <begin position="1"/>
        <end position="127"/>
    </location>
</feature>
<accession>A0AB39PTQ0</accession>
<reference evidence="6" key="1">
    <citation type="submission" date="2024-07" db="EMBL/GenBank/DDBJ databases">
        <authorList>
            <person name="Yu S.T."/>
        </authorList>
    </citation>
    <scope>NUCLEOTIDE SEQUENCE</scope>
    <source>
        <strain evidence="6">R28</strain>
    </source>
</reference>
<feature type="repeat" description="TPR" evidence="3">
    <location>
        <begin position="356"/>
        <end position="389"/>
    </location>
</feature>
<dbReference type="PANTHER" id="PTHR44858">
    <property type="entry name" value="TETRATRICOPEPTIDE REPEAT PROTEIN 6"/>
    <property type="match status" value="1"/>
</dbReference>
<evidence type="ECO:0000313" key="6">
    <source>
        <dbReference type="EMBL" id="XDQ33662.1"/>
    </source>
</evidence>
<dbReference type="RefSeq" id="WP_369168230.1">
    <property type="nucleotide sequence ID" value="NZ_CP163439.1"/>
</dbReference>
<keyword evidence="5" id="KW-1133">Transmembrane helix</keyword>
<evidence type="ECO:0000256" key="3">
    <source>
        <dbReference type="PROSITE-ProRule" id="PRU00339"/>
    </source>
</evidence>
<evidence type="ECO:0000256" key="5">
    <source>
        <dbReference type="SAM" id="Phobius"/>
    </source>
</evidence>
<dbReference type="InterPro" id="IPR019734">
    <property type="entry name" value="TPR_rpt"/>
</dbReference>
<dbReference type="Pfam" id="PF13432">
    <property type="entry name" value="TPR_16"/>
    <property type="match status" value="3"/>
</dbReference>